<gene>
    <name evidence="2" type="ORF">ACFY35_05450</name>
</gene>
<dbReference type="Proteomes" id="UP001602245">
    <property type="component" value="Unassembled WGS sequence"/>
</dbReference>
<evidence type="ECO:0000313" key="2">
    <source>
        <dbReference type="EMBL" id="MFF5288862.1"/>
    </source>
</evidence>
<reference evidence="2 3" key="1">
    <citation type="submission" date="2024-10" db="EMBL/GenBank/DDBJ databases">
        <title>The Natural Products Discovery Center: Release of the First 8490 Sequenced Strains for Exploring Actinobacteria Biosynthetic Diversity.</title>
        <authorList>
            <person name="Kalkreuter E."/>
            <person name="Kautsar S.A."/>
            <person name="Yang D."/>
            <person name="Bader C.D."/>
            <person name="Teijaro C.N."/>
            <person name="Fluegel L."/>
            <person name="Davis C.M."/>
            <person name="Simpson J.R."/>
            <person name="Lauterbach L."/>
            <person name="Steele A.D."/>
            <person name="Gui C."/>
            <person name="Meng S."/>
            <person name="Li G."/>
            <person name="Viehrig K."/>
            <person name="Ye F."/>
            <person name="Su P."/>
            <person name="Kiefer A.F."/>
            <person name="Nichols A."/>
            <person name="Cepeda A.J."/>
            <person name="Yan W."/>
            <person name="Fan B."/>
            <person name="Jiang Y."/>
            <person name="Adhikari A."/>
            <person name="Zheng C.-J."/>
            <person name="Schuster L."/>
            <person name="Cowan T.M."/>
            <person name="Smanski M.J."/>
            <person name="Chevrette M.G."/>
            <person name="De Carvalho L.P.S."/>
            <person name="Shen B."/>
        </authorList>
    </citation>
    <scope>NUCLEOTIDE SEQUENCE [LARGE SCALE GENOMIC DNA]</scope>
    <source>
        <strain evidence="2 3">NPDC000087</strain>
    </source>
</reference>
<feature type="chain" id="PRO_5046913367" description="Secreted protein" evidence="1">
    <location>
        <begin position="30"/>
        <end position="147"/>
    </location>
</feature>
<proteinExistence type="predicted"/>
<keyword evidence="1" id="KW-0732">Signal</keyword>
<sequence>MRLAFKKLGLIAAVVVALVVSAVEGPAYAEAPTAYNLKNQWLTAAPTNTMPMSMVRREITLWDGTYGWYTYVDPAAIGTCQNFTGHILAGTYIWTDQLWPGSYQNGYYRHDSYLTEKTHGWAYQITCYFRLPSDGWYTWGSALDPHF</sequence>
<dbReference type="RefSeq" id="WP_020509209.1">
    <property type="nucleotide sequence ID" value="NZ_JBIAZU010000001.1"/>
</dbReference>
<evidence type="ECO:0000256" key="1">
    <source>
        <dbReference type="SAM" id="SignalP"/>
    </source>
</evidence>
<dbReference type="EMBL" id="JBIAZU010000001">
    <property type="protein sequence ID" value="MFF5288862.1"/>
    <property type="molecule type" value="Genomic_DNA"/>
</dbReference>
<protein>
    <recommendedName>
        <fullName evidence="4">Secreted protein</fullName>
    </recommendedName>
</protein>
<feature type="signal peptide" evidence="1">
    <location>
        <begin position="1"/>
        <end position="29"/>
    </location>
</feature>
<evidence type="ECO:0008006" key="4">
    <source>
        <dbReference type="Google" id="ProtNLM"/>
    </source>
</evidence>
<accession>A0ABW6W6C7</accession>
<comment type="caution">
    <text evidence="2">The sequence shown here is derived from an EMBL/GenBank/DDBJ whole genome shotgun (WGS) entry which is preliminary data.</text>
</comment>
<organism evidence="2 3">
    <name type="scientific">Paractinoplanes globisporus</name>
    <dbReference type="NCBI Taxonomy" id="113565"/>
    <lineage>
        <taxon>Bacteria</taxon>
        <taxon>Bacillati</taxon>
        <taxon>Actinomycetota</taxon>
        <taxon>Actinomycetes</taxon>
        <taxon>Micromonosporales</taxon>
        <taxon>Micromonosporaceae</taxon>
        <taxon>Paractinoplanes</taxon>
    </lineage>
</organism>
<keyword evidence="3" id="KW-1185">Reference proteome</keyword>
<name>A0ABW6W6C7_9ACTN</name>
<evidence type="ECO:0000313" key="3">
    <source>
        <dbReference type="Proteomes" id="UP001602245"/>
    </source>
</evidence>